<dbReference type="PANTHER" id="PTHR45766">
    <property type="entry name" value="DNA ANNEALING HELICASE AND ENDONUCLEASE ZRANB3 FAMILY MEMBER"/>
    <property type="match status" value="1"/>
</dbReference>
<sequence>MSESNPVKVITNQGDNTVLHLLQTSIASGSSLDIVTPAFSIFALNALMDQLRNLSRVRIILIEDIFEQPVSDYLRRYEIAQKRNQIAGNNYEIRLRNQMMNASIAKDISKMIKRKIEFKKIKGQTTMAPMLILNGNTEGASSFVIQSTFSFTGDGIGLTESSNLTPMTALMNLSEVNASMTDSFNAAWNDKSKTVSVDQSVIDRIQKMAQEKSPEWLYFVSLYHLFNDRLDELDEDNIIRKGTGFKETKVWNALYPFQRDGVVGLIEKLEKYNGALLADSVGLGKTFSALAVIKYYELRNDRVLVLAPKRLRENWVTWTQNTKTNFLAADRFGFDVLNHTDLSRTSGYSGDINLSTLNWANYDLVVIDESHNFRNNNHYDGRQSRYERLMEDIIKQGTKTKVLMLSATPVNNRMNDIKNQISFITEGDEHALRKYGVANIDEELRRAQTRFNEWSLLQPSKRTTQRFLDMVNPGYFEILDRFTIARSRKHIEKFYDSAALGSFPIRLRPKTIKSQIDLSGQFPPLNDTYESIGRLRLALFQPMAYVMPNKKAKYAALYDTKTGRGNATFRQEDREQALTGLIRTNLLKRLESSVNSFGLTLQRMLDSVDDAIRKIDEANQNVDELASITAFEDDDDIADAFDAEAVGKKVKILIGDIDRIRWRQDLEDDRNILRNLANDATTVKPENDAKLADLYGLMEEKWQHPLNANNKKIIIFTAFADTAAYLYDNLAGTIKTKYGLNTALITGGQSKNKTNMAGVKVTDMNDILLNFAPLAKQRDANDRRAPEEIDVLIATDAISEGQNLQDADYLVNYDIHWNPVRIIQRFGRIDRIGSKNSQIQLVNFWPDVDLDVYLDLEDRVRSRMTLLDVSATGDDNVLQTEREHTDLDYRREQLQQLQNEVVDLEDMNGSISITDLTFNEFKQDLTGALKEHEAELNRAPKGMYAVTSASLLNEAVPGAILVLRQSGETQRQDNSLAPFLLVYMSTDGEVKLNYMYAKQILDYFKRLCLGQTSILEDVVTRFNAETNGGRDMSHYSELLNEAIQSIKGKKIEVGINSLFTPGGTAMDAAEAVAQESDFELISFLIVKEAIDGNK</sequence>
<dbReference type="GO" id="GO:0004386">
    <property type="term" value="F:helicase activity"/>
    <property type="evidence" value="ECO:0007669"/>
    <property type="project" value="UniProtKB-KW"/>
</dbReference>
<evidence type="ECO:0000313" key="8">
    <source>
        <dbReference type="EMBL" id="BAN75411.1"/>
    </source>
</evidence>
<dbReference type="InterPro" id="IPR001650">
    <property type="entry name" value="Helicase_C-like"/>
</dbReference>
<dbReference type="GO" id="GO:0006281">
    <property type="term" value="P:DNA repair"/>
    <property type="evidence" value="ECO:0007669"/>
    <property type="project" value="TreeGrafter"/>
</dbReference>
<dbReference type="Proteomes" id="UP000015560">
    <property type="component" value="Chromosome"/>
</dbReference>
<evidence type="ECO:0000256" key="2">
    <source>
        <dbReference type="ARBA" id="ARBA00022801"/>
    </source>
</evidence>
<name>A0AAD1EU28_LACCA</name>
<dbReference type="PROSITE" id="PS51194">
    <property type="entry name" value="HELICASE_CTER"/>
    <property type="match status" value="1"/>
</dbReference>
<evidence type="ECO:0000256" key="1">
    <source>
        <dbReference type="ARBA" id="ARBA00022741"/>
    </source>
</evidence>
<dbReference type="SUPFAM" id="SSF52540">
    <property type="entry name" value="P-loop containing nucleoside triphosphate hydrolases"/>
    <property type="match status" value="1"/>
</dbReference>
<gene>
    <name evidence="8" type="ORF">LBCZ_2243</name>
</gene>
<dbReference type="AlphaFoldDB" id="A0AAD1EU28"/>
<evidence type="ECO:0000259" key="7">
    <source>
        <dbReference type="PROSITE" id="PS51194"/>
    </source>
</evidence>
<feature type="domain" description="Helicase C-terminal" evidence="7">
    <location>
        <begin position="690"/>
        <end position="878"/>
    </location>
</feature>
<keyword evidence="2" id="KW-0378">Hydrolase</keyword>
<proteinExistence type="predicted"/>
<dbReference type="GeneID" id="45549516"/>
<evidence type="ECO:0000259" key="6">
    <source>
        <dbReference type="PROSITE" id="PS51192"/>
    </source>
</evidence>
<accession>A0AAD1EU28</accession>
<dbReference type="Gene3D" id="3.40.50.300">
    <property type="entry name" value="P-loop containing nucleotide triphosphate hydrolases"/>
    <property type="match status" value="1"/>
</dbReference>
<evidence type="ECO:0000256" key="3">
    <source>
        <dbReference type="ARBA" id="ARBA00022806"/>
    </source>
</evidence>
<dbReference type="InterPro" id="IPR027417">
    <property type="entry name" value="P-loop_NTPase"/>
</dbReference>
<dbReference type="GO" id="GO:0016787">
    <property type="term" value="F:hydrolase activity"/>
    <property type="evidence" value="ECO:0007669"/>
    <property type="project" value="UniProtKB-KW"/>
</dbReference>
<dbReference type="PROSITE" id="PS51192">
    <property type="entry name" value="HELICASE_ATP_BIND_1"/>
    <property type="match status" value="1"/>
</dbReference>
<dbReference type="SMART" id="SM00487">
    <property type="entry name" value="DEXDc"/>
    <property type="match status" value="1"/>
</dbReference>
<dbReference type="EMBL" id="AP012544">
    <property type="protein sequence ID" value="BAN75411.1"/>
    <property type="molecule type" value="Genomic_DNA"/>
</dbReference>
<dbReference type="Pfam" id="PF00176">
    <property type="entry name" value="SNF2-rel_dom"/>
    <property type="match status" value="1"/>
</dbReference>
<dbReference type="InterPro" id="IPR038718">
    <property type="entry name" value="SNF2-like_sf"/>
</dbReference>
<organism evidence="8 9">
    <name type="scientific">Lacticaseibacillus casei DSM 20011 = JCM 1134 = ATCC 393</name>
    <dbReference type="NCBI Taxonomy" id="1423732"/>
    <lineage>
        <taxon>Bacteria</taxon>
        <taxon>Bacillati</taxon>
        <taxon>Bacillota</taxon>
        <taxon>Bacilli</taxon>
        <taxon>Lactobacillales</taxon>
        <taxon>Lactobacillaceae</taxon>
        <taxon>Lacticaseibacillus</taxon>
    </lineage>
</organism>
<dbReference type="InterPro" id="IPR049730">
    <property type="entry name" value="SNF2/RAD54-like_C"/>
</dbReference>
<keyword evidence="4" id="KW-0067">ATP-binding</keyword>
<keyword evidence="1" id="KW-0547">Nucleotide-binding</keyword>
<reference evidence="8 9" key="1">
    <citation type="journal article" date="2013" name="PLoS ONE">
        <title>Genomic Adaptation of the Lactobacillus casei Group.</title>
        <authorList>
            <person name="Toh H."/>
            <person name="Oshima K."/>
            <person name="Nakano A."/>
            <person name="Takahata M."/>
            <person name="Murakami M."/>
            <person name="Takaki T."/>
            <person name="Nishiyama H."/>
            <person name="Igimi S."/>
            <person name="Hattori M."/>
            <person name="Morita H."/>
        </authorList>
    </citation>
    <scope>NUCLEOTIDE SEQUENCE [LARGE SCALE GENOMIC DNA]</scope>
    <source>
        <strain evidence="8 9">ATCC 393</strain>
    </source>
</reference>
<dbReference type="GO" id="GO:0005524">
    <property type="term" value="F:ATP binding"/>
    <property type="evidence" value="ECO:0007669"/>
    <property type="project" value="UniProtKB-KW"/>
</dbReference>
<feature type="coiled-coil region" evidence="5">
    <location>
        <begin position="601"/>
        <end position="628"/>
    </location>
</feature>
<protein>
    <submittedName>
        <fullName evidence="8">Helicase</fullName>
    </submittedName>
</protein>
<dbReference type="InterPro" id="IPR057342">
    <property type="entry name" value="DEXDc_RapA"/>
</dbReference>
<dbReference type="Pfam" id="PF00271">
    <property type="entry name" value="Helicase_C"/>
    <property type="match status" value="1"/>
</dbReference>
<dbReference type="CDD" id="cd18011">
    <property type="entry name" value="DEXDc_RapA"/>
    <property type="match status" value="1"/>
</dbReference>
<dbReference type="Gene3D" id="3.40.50.10810">
    <property type="entry name" value="Tandem AAA-ATPase domain"/>
    <property type="match status" value="1"/>
</dbReference>
<evidence type="ECO:0000256" key="4">
    <source>
        <dbReference type="ARBA" id="ARBA00022840"/>
    </source>
</evidence>
<dbReference type="SMART" id="SM00490">
    <property type="entry name" value="HELICc"/>
    <property type="match status" value="1"/>
</dbReference>
<feature type="domain" description="Helicase ATP-binding" evidence="6">
    <location>
        <begin position="266"/>
        <end position="427"/>
    </location>
</feature>
<dbReference type="PANTHER" id="PTHR45766:SF6">
    <property type="entry name" value="SWI_SNF-RELATED MATRIX-ASSOCIATED ACTIN-DEPENDENT REGULATOR OF CHROMATIN SUBFAMILY A-LIKE PROTEIN 1"/>
    <property type="match status" value="1"/>
</dbReference>
<dbReference type="RefSeq" id="WP_025012559.1">
    <property type="nucleotide sequence ID" value="NZ_AP012544.1"/>
</dbReference>
<dbReference type="GO" id="GO:0031297">
    <property type="term" value="P:replication fork processing"/>
    <property type="evidence" value="ECO:0007669"/>
    <property type="project" value="TreeGrafter"/>
</dbReference>
<evidence type="ECO:0000313" key="9">
    <source>
        <dbReference type="Proteomes" id="UP000015560"/>
    </source>
</evidence>
<evidence type="ECO:0000256" key="5">
    <source>
        <dbReference type="SAM" id="Coils"/>
    </source>
</evidence>
<dbReference type="InterPro" id="IPR000330">
    <property type="entry name" value="SNF2_N"/>
</dbReference>
<dbReference type="CDD" id="cd18793">
    <property type="entry name" value="SF2_C_SNF"/>
    <property type="match status" value="1"/>
</dbReference>
<keyword evidence="5" id="KW-0175">Coiled coil</keyword>
<keyword evidence="3 8" id="KW-0347">Helicase</keyword>
<dbReference type="InterPro" id="IPR014001">
    <property type="entry name" value="Helicase_ATP-bd"/>
</dbReference>